<evidence type="ECO:0000313" key="3">
    <source>
        <dbReference type="Proteomes" id="UP000076967"/>
    </source>
</evidence>
<dbReference type="InterPro" id="IPR029055">
    <property type="entry name" value="Ntn_hydrolases_N"/>
</dbReference>
<dbReference type="EMBL" id="LVJH01000048">
    <property type="protein sequence ID" value="OAB38421.1"/>
    <property type="molecule type" value="Genomic_DNA"/>
</dbReference>
<dbReference type="PANTHER" id="PTHR34180:SF1">
    <property type="entry name" value="BETA-ALANYL-DOPAMINE_CARCININE HYDROLASE"/>
    <property type="match status" value="1"/>
</dbReference>
<dbReference type="RefSeq" id="WP_068536309.1">
    <property type="nucleotide sequence ID" value="NZ_LVJH01000048.1"/>
</dbReference>
<evidence type="ECO:0000259" key="1">
    <source>
        <dbReference type="Pfam" id="PF03417"/>
    </source>
</evidence>
<dbReference type="STRING" id="494026.PGLA_20225"/>
<name>A0A168HQB1_9BACL</name>
<dbReference type="PANTHER" id="PTHR34180">
    <property type="entry name" value="PEPTIDASE C45"/>
    <property type="match status" value="1"/>
</dbReference>
<dbReference type="InterPro" id="IPR005079">
    <property type="entry name" value="Peptidase_C45_hydrolase"/>
</dbReference>
<gene>
    <name evidence="2" type="ORF">PGLA_20225</name>
</gene>
<protein>
    <recommendedName>
        <fullName evidence="1">Peptidase C45 hydrolase domain-containing protein</fullName>
    </recommendedName>
</protein>
<dbReference type="InterPro" id="IPR047794">
    <property type="entry name" value="C45_proenzyme-like"/>
</dbReference>
<dbReference type="Proteomes" id="UP000076967">
    <property type="component" value="Unassembled WGS sequence"/>
</dbReference>
<comment type="caution">
    <text evidence="2">The sequence shown here is derived from an EMBL/GenBank/DDBJ whole genome shotgun (WGS) entry which is preliminary data.</text>
</comment>
<reference evidence="2 3" key="1">
    <citation type="submission" date="2016-03" db="EMBL/GenBank/DDBJ databases">
        <title>Draft genome sequence of Paenibacillus glacialis DSM 22343.</title>
        <authorList>
            <person name="Shin S.-K."/>
            <person name="Yi H."/>
        </authorList>
    </citation>
    <scope>NUCLEOTIDE SEQUENCE [LARGE SCALE GENOMIC DNA]</scope>
    <source>
        <strain evidence="2 3">DSM 22343</strain>
    </source>
</reference>
<dbReference type="AlphaFoldDB" id="A0A168HQB1"/>
<evidence type="ECO:0000313" key="2">
    <source>
        <dbReference type="EMBL" id="OAB38421.1"/>
    </source>
</evidence>
<dbReference type="Pfam" id="PF03417">
    <property type="entry name" value="AAT"/>
    <property type="match status" value="1"/>
</dbReference>
<dbReference type="InterPro" id="IPR047801">
    <property type="entry name" value="Peptidase_C45"/>
</dbReference>
<sequence>MYHPRLQGTHYEMGLKYGTLLYRNGIRFDNIIQLSEEQQAFGLQSLSLYHLHYPEIIDEIRGMSDGLQYPFEPFACFLLNMGVFGENYGCTCICFKDGTDLIFARNHDMFSRFKKVTESCLVRPTAGYTFVGQGDALVGKEDGVNEHGLAVGMTFVAVNHTKPGFNFLFIVRYLLEKSKNVEEAIALLHNLPICTSQNIILADRYGDMAVVECCSELIVVRKPTGEEQFLVATNHFIEPTILKYDGKPEQNWYLSETRYHTAQQALRMTQNYPDSILFAQQILSGKLGFVCQYKKELKFDSLWSFIVRLNDLTIVRSEGNPGTTKYAKDTRLTWAIKKKSNTHGK</sequence>
<dbReference type="Gene3D" id="3.60.60.10">
    <property type="entry name" value="Penicillin V Acylase, Chain A"/>
    <property type="match status" value="1"/>
</dbReference>
<dbReference type="NCBIfam" id="NF040521">
    <property type="entry name" value="C45_proenzyme"/>
    <property type="match status" value="1"/>
</dbReference>
<dbReference type="SUPFAM" id="SSF56235">
    <property type="entry name" value="N-terminal nucleophile aminohydrolases (Ntn hydrolases)"/>
    <property type="match status" value="1"/>
</dbReference>
<accession>A0A168HQB1</accession>
<organism evidence="2 3">
    <name type="scientific">Paenibacillus glacialis</name>
    <dbReference type="NCBI Taxonomy" id="494026"/>
    <lineage>
        <taxon>Bacteria</taxon>
        <taxon>Bacillati</taxon>
        <taxon>Bacillota</taxon>
        <taxon>Bacilli</taxon>
        <taxon>Bacillales</taxon>
        <taxon>Paenibacillaceae</taxon>
        <taxon>Paenibacillus</taxon>
    </lineage>
</organism>
<feature type="domain" description="Peptidase C45 hydrolase" evidence="1">
    <location>
        <begin position="97"/>
        <end position="321"/>
    </location>
</feature>
<dbReference type="OrthoDB" id="8617387at2"/>
<proteinExistence type="predicted"/>
<keyword evidence="3" id="KW-1185">Reference proteome</keyword>